<dbReference type="Proteomes" id="UP000184440">
    <property type="component" value="Unassembled WGS sequence"/>
</dbReference>
<protein>
    <submittedName>
        <fullName evidence="8">FtsX-like permease family protein</fullName>
    </submittedName>
</protein>
<dbReference type="Pfam" id="PF02687">
    <property type="entry name" value="FtsX"/>
    <property type="match status" value="2"/>
</dbReference>
<feature type="transmembrane region" description="Helical" evidence="6">
    <location>
        <begin position="276"/>
        <end position="301"/>
    </location>
</feature>
<feature type="transmembrane region" description="Helical" evidence="6">
    <location>
        <begin position="352"/>
        <end position="380"/>
    </location>
</feature>
<evidence type="ECO:0000256" key="2">
    <source>
        <dbReference type="ARBA" id="ARBA00022475"/>
    </source>
</evidence>
<feature type="domain" description="ABC3 transporter permease C-terminal" evidence="7">
    <location>
        <begin position="608"/>
        <end position="720"/>
    </location>
</feature>
<sequence length="729" mass="76683">MIRFGVRLTLAGGREAVARLILITTAVALGTGLLLSILAAANAVDRQFQRSTWLTSSDDRPPDAPLAWLGREDFYEGRTIFRIDVAAVGPDAPVPPGVDRLPRPGEYFVSPALRTLLADTPREQLGDRFPGGESGTIGAEALPDPDSLVILVGRPAAELADAPGAVRVASINTEQPAIQTATLRLILGVVGAGLLFPVLIFVGTASRLSAARREQRFAALRLVGATPRQISTIATVESAVAAALGTAIGFVAFFAVRRPLADVPFTGAPFHPEDVVVQWPGALLVAVGIPLAAALAARITLRRVRTSPLGVVRRATPRPPRAYRLIPLVAGLAELAWFVGRRPETSAGQTTAYLTGMLLIMVGLVIAGPWLTMLGSRALAARSRRPATLIAARRLADDPRTAFRAVSGLVLALFVASTAIGVITTIVAYRGSDPSDTANSVLVLSLDERTPRTLLPPTTPDAALRSIPGVEDAATIRIDPPNEATGESQHGPYSGLVLCADLARTPVGGTCEPGAEVASVWAPVLAGQVERDTPQSTWPTARISAAELTNMPIGWVLVGTDGSTAALERSRTFLEQQFPGYRVPPGTDNDFNASFNNSLVIWQRLANVVILGSLPIAGCGLAVAVVGGLSERKRPFALLRLSGVPLRMLRRVVALESAVPLLTVSAVAIGTGLLAAHLFLRAQMDYSLRAPGVEYYVIVAVGLAASLAVLASTLPLLRRLTGPESARNE</sequence>
<reference evidence="8 9" key="1">
    <citation type="submission" date="2016-11" db="EMBL/GenBank/DDBJ databases">
        <authorList>
            <person name="Jaros S."/>
            <person name="Januszkiewicz K."/>
            <person name="Wedrychowicz H."/>
        </authorList>
    </citation>
    <scope>NUCLEOTIDE SEQUENCE [LARGE SCALE GENOMIC DNA]</scope>
    <source>
        <strain evidence="8 9">DSM 46144</strain>
    </source>
</reference>
<accession>A0A1M7QNG5</accession>
<feature type="transmembrane region" description="Helical" evidence="6">
    <location>
        <begin position="401"/>
        <end position="429"/>
    </location>
</feature>
<evidence type="ECO:0000313" key="9">
    <source>
        <dbReference type="Proteomes" id="UP000184440"/>
    </source>
</evidence>
<feature type="transmembrane region" description="Helical" evidence="6">
    <location>
        <begin position="230"/>
        <end position="256"/>
    </location>
</feature>
<evidence type="ECO:0000256" key="1">
    <source>
        <dbReference type="ARBA" id="ARBA00004651"/>
    </source>
</evidence>
<evidence type="ECO:0000256" key="6">
    <source>
        <dbReference type="SAM" id="Phobius"/>
    </source>
</evidence>
<evidence type="ECO:0000313" key="8">
    <source>
        <dbReference type="EMBL" id="SHN33047.1"/>
    </source>
</evidence>
<evidence type="ECO:0000259" key="7">
    <source>
        <dbReference type="Pfam" id="PF02687"/>
    </source>
</evidence>
<comment type="subcellular location">
    <subcellularLocation>
        <location evidence="1">Cell membrane</location>
        <topology evidence="1">Multi-pass membrane protein</topology>
    </subcellularLocation>
</comment>
<dbReference type="STRING" id="134849.SAMN05443668_105110"/>
<evidence type="ECO:0000256" key="4">
    <source>
        <dbReference type="ARBA" id="ARBA00022989"/>
    </source>
</evidence>
<organism evidence="8 9">
    <name type="scientific">Cryptosporangium aurantiacum</name>
    <dbReference type="NCBI Taxonomy" id="134849"/>
    <lineage>
        <taxon>Bacteria</taxon>
        <taxon>Bacillati</taxon>
        <taxon>Actinomycetota</taxon>
        <taxon>Actinomycetes</taxon>
        <taxon>Cryptosporangiales</taxon>
        <taxon>Cryptosporangiaceae</taxon>
        <taxon>Cryptosporangium</taxon>
    </lineage>
</organism>
<dbReference type="OrthoDB" id="4871813at2"/>
<keyword evidence="5 6" id="KW-0472">Membrane</keyword>
<dbReference type="PANTHER" id="PTHR30287:SF2">
    <property type="entry name" value="BLL1001 PROTEIN"/>
    <property type="match status" value="1"/>
</dbReference>
<keyword evidence="9" id="KW-1185">Reference proteome</keyword>
<evidence type="ECO:0000256" key="5">
    <source>
        <dbReference type="ARBA" id="ARBA00023136"/>
    </source>
</evidence>
<feature type="transmembrane region" description="Helical" evidence="6">
    <location>
        <begin position="652"/>
        <end position="675"/>
    </location>
</feature>
<dbReference type="InterPro" id="IPR038766">
    <property type="entry name" value="Membrane_comp_ABC_pdt"/>
</dbReference>
<feature type="transmembrane region" description="Helical" evidence="6">
    <location>
        <begin position="695"/>
        <end position="717"/>
    </location>
</feature>
<dbReference type="RefSeq" id="WP_073258721.1">
    <property type="nucleotide sequence ID" value="NZ_FRCS01000005.1"/>
</dbReference>
<evidence type="ECO:0000256" key="3">
    <source>
        <dbReference type="ARBA" id="ARBA00022692"/>
    </source>
</evidence>
<dbReference type="AlphaFoldDB" id="A0A1M7QNG5"/>
<dbReference type="PANTHER" id="PTHR30287">
    <property type="entry name" value="MEMBRANE COMPONENT OF PREDICTED ABC SUPERFAMILY METABOLITE UPTAKE TRANSPORTER"/>
    <property type="match status" value="1"/>
</dbReference>
<gene>
    <name evidence="8" type="ORF">SAMN05443668_105110</name>
</gene>
<feature type="domain" description="ABC3 transporter permease C-terminal" evidence="7">
    <location>
        <begin position="190"/>
        <end position="303"/>
    </location>
</feature>
<dbReference type="EMBL" id="FRCS01000005">
    <property type="protein sequence ID" value="SHN33047.1"/>
    <property type="molecule type" value="Genomic_DNA"/>
</dbReference>
<feature type="transmembrane region" description="Helical" evidence="6">
    <location>
        <begin position="605"/>
        <end position="631"/>
    </location>
</feature>
<feature type="transmembrane region" description="Helical" evidence="6">
    <location>
        <begin position="20"/>
        <end position="41"/>
    </location>
</feature>
<keyword evidence="4 6" id="KW-1133">Transmembrane helix</keyword>
<dbReference type="InterPro" id="IPR003838">
    <property type="entry name" value="ABC3_permease_C"/>
</dbReference>
<feature type="transmembrane region" description="Helical" evidence="6">
    <location>
        <begin position="185"/>
        <end position="209"/>
    </location>
</feature>
<feature type="transmembrane region" description="Helical" evidence="6">
    <location>
        <begin position="322"/>
        <end position="340"/>
    </location>
</feature>
<keyword evidence="3 6" id="KW-0812">Transmembrane</keyword>
<proteinExistence type="predicted"/>
<dbReference type="GO" id="GO:0005886">
    <property type="term" value="C:plasma membrane"/>
    <property type="evidence" value="ECO:0007669"/>
    <property type="project" value="UniProtKB-SubCell"/>
</dbReference>
<name>A0A1M7QNG5_9ACTN</name>
<keyword evidence="2" id="KW-1003">Cell membrane</keyword>